<protein>
    <submittedName>
        <fullName evidence="3">Uncharacterized protein</fullName>
    </submittedName>
</protein>
<feature type="transmembrane region" description="Helical" evidence="1">
    <location>
        <begin position="32"/>
        <end position="52"/>
    </location>
</feature>
<keyword evidence="2" id="KW-1185">Reference proteome</keyword>
<evidence type="ECO:0000256" key="1">
    <source>
        <dbReference type="SAM" id="Phobius"/>
    </source>
</evidence>
<organism evidence="2 3">
    <name type="scientific">Globodera rostochiensis</name>
    <name type="common">Golden nematode worm</name>
    <name type="synonym">Heterodera rostochiensis</name>
    <dbReference type="NCBI Taxonomy" id="31243"/>
    <lineage>
        <taxon>Eukaryota</taxon>
        <taxon>Metazoa</taxon>
        <taxon>Ecdysozoa</taxon>
        <taxon>Nematoda</taxon>
        <taxon>Chromadorea</taxon>
        <taxon>Rhabditida</taxon>
        <taxon>Tylenchina</taxon>
        <taxon>Tylenchomorpha</taxon>
        <taxon>Tylenchoidea</taxon>
        <taxon>Heteroderidae</taxon>
        <taxon>Heteroderinae</taxon>
        <taxon>Globodera</taxon>
    </lineage>
</organism>
<dbReference type="Proteomes" id="UP000887572">
    <property type="component" value="Unplaced"/>
</dbReference>
<name>A0A914IAD4_GLORO</name>
<dbReference type="WBParaSite" id="Gr19_v10_g8975.t1">
    <property type="protein sequence ID" value="Gr19_v10_g8975.t1"/>
    <property type="gene ID" value="Gr19_v10_g8975"/>
</dbReference>
<reference evidence="3" key="1">
    <citation type="submission" date="2022-11" db="UniProtKB">
        <authorList>
            <consortium name="WormBaseParasite"/>
        </authorList>
    </citation>
    <scope>IDENTIFICATION</scope>
</reference>
<dbReference type="AlphaFoldDB" id="A0A914IAD4"/>
<feature type="transmembrane region" description="Helical" evidence="1">
    <location>
        <begin position="316"/>
        <end position="335"/>
    </location>
</feature>
<keyword evidence="1" id="KW-0812">Transmembrane</keyword>
<proteinExistence type="predicted"/>
<feature type="transmembrane region" description="Helical" evidence="1">
    <location>
        <begin position="293"/>
        <end position="310"/>
    </location>
</feature>
<accession>A0A914IAD4</accession>
<sequence>MKSNLWEISEFASCEQKEACPILTEMFYTKSFIIIAIMALIFAVQPFNCISVNEIPLKKEKMQQEISFIVGIMREQLKSGIFAKTPNIALEQMAKSMCQIKFDEFENVFHSILNENEAFPPFIKIATQFCAIIDTNEEGETFEQNAKFALKMLGQKTNLFREFSSLRNLIVEQLKKLEEAQQQQQKVPSALQKECQFGGRQQSLLLEQFQAFLEEFGQHLPEGLDKNAVEQLLAITARQQATTLSTLFELITRDLWTDDDDNKATIDVANSDDKIELFDEMYRRRGKRQIDPFSQLITFLFNLITFLFAHQGDAPLSLYIAFLAFLWLCKGVFWGRRF</sequence>
<keyword evidence="1" id="KW-0472">Membrane</keyword>
<evidence type="ECO:0000313" key="2">
    <source>
        <dbReference type="Proteomes" id="UP000887572"/>
    </source>
</evidence>
<keyword evidence="1" id="KW-1133">Transmembrane helix</keyword>
<evidence type="ECO:0000313" key="3">
    <source>
        <dbReference type="WBParaSite" id="Gr19_v10_g8975.t1"/>
    </source>
</evidence>